<evidence type="ECO:0000256" key="1">
    <source>
        <dbReference type="SAM" id="Phobius"/>
    </source>
</evidence>
<proteinExistence type="predicted"/>
<feature type="transmembrane region" description="Helical" evidence="1">
    <location>
        <begin position="6"/>
        <end position="27"/>
    </location>
</feature>
<dbReference type="EMBL" id="SJDL01000036">
    <property type="protein sequence ID" value="TBW50185.1"/>
    <property type="molecule type" value="Genomic_DNA"/>
</dbReference>
<sequence>MDSQAQAAYLIFWALYAVGFLIFFFLMSRMLRIIPVYGIRTLILAAFAVLLLTPVESTEAANWWIPAWLHGGYESILGDAGEAARAFSNMVLVGGCVLIVWILDLVRVRIWRREA</sequence>
<keyword evidence="3" id="KW-1185">Reference proteome</keyword>
<feature type="transmembrane region" description="Helical" evidence="1">
    <location>
        <begin position="86"/>
        <end position="106"/>
    </location>
</feature>
<evidence type="ECO:0000313" key="2">
    <source>
        <dbReference type="EMBL" id="TBW50185.1"/>
    </source>
</evidence>
<comment type="caution">
    <text evidence="2">The sequence shown here is derived from an EMBL/GenBank/DDBJ whole genome shotgun (WGS) entry which is preliminary data.</text>
</comment>
<organism evidence="2 3">
    <name type="scientific">Marinobacter halodurans</name>
    <dbReference type="NCBI Taxonomy" id="2528979"/>
    <lineage>
        <taxon>Bacteria</taxon>
        <taxon>Pseudomonadati</taxon>
        <taxon>Pseudomonadota</taxon>
        <taxon>Gammaproteobacteria</taxon>
        <taxon>Pseudomonadales</taxon>
        <taxon>Marinobacteraceae</taxon>
        <taxon>Marinobacter</taxon>
    </lineage>
</organism>
<keyword evidence="1" id="KW-0812">Transmembrane</keyword>
<gene>
    <name evidence="2" type="ORF">EZI54_18615</name>
</gene>
<reference evidence="2 3" key="1">
    <citation type="submission" date="2019-02" db="EMBL/GenBank/DDBJ databases">
        <title>Marinobacter halodurans sp. nov., a marine bacterium isolated from sea tidal flat.</title>
        <authorList>
            <person name="Yoo Y."/>
            <person name="Lee D.W."/>
            <person name="Kim B.S."/>
            <person name="Kim J.-J."/>
        </authorList>
    </citation>
    <scope>NUCLEOTIDE SEQUENCE [LARGE SCALE GENOMIC DNA]</scope>
    <source>
        <strain evidence="2 3">YJ-S3-2</strain>
    </source>
</reference>
<keyword evidence="1" id="KW-1133">Transmembrane helix</keyword>
<feature type="transmembrane region" description="Helical" evidence="1">
    <location>
        <begin position="34"/>
        <end position="53"/>
    </location>
</feature>
<dbReference type="Proteomes" id="UP000313645">
    <property type="component" value="Unassembled WGS sequence"/>
</dbReference>
<name>A0ABY1ZFW9_9GAMM</name>
<evidence type="ECO:0000313" key="3">
    <source>
        <dbReference type="Proteomes" id="UP000313645"/>
    </source>
</evidence>
<protein>
    <submittedName>
        <fullName evidence="2">Uncharacterized protein</fullName>
    </submittedName>
</protein>
<keyword evidence="1" id="KW-0472">Membrane</keyword>
<accession>A0ABY1ZFW9</accession>